<gene>
    <name evidence="2" type="ORF">CLV40_101431</name>
</gene>
<dbReference type="PROSITE" id="PS51257">
    <property type="entry name" value="PROKAR_LIPOPROTEIN"/>
    <property type="match status" value="1"/>
</dbReference>
<organism evidence="2 3">
    <name type="scientific">Actinokineospora auranticolor</name>
    <dbReference type="NCBI Taxonomy" id="155976"/>
    <lineage>
        <taxon>Bacteria</taxon>
        <taxon>Bacillati</taxon>
        <taxon>Actinomycetota</taxon>
        <taxon>Actinomycetes</taxon>
        <taxon>Pseudonocardiales</taxon>
        <taxon>Pseudonocardiaceae</taxon>
        <taxon>Actinokineospora</taxon>
    </lineage>
</organism>
<evidence type="ECO:0000313" key="2">
    <source>
        <dbReference type="EMBL" id="PPK71242.1"/>
    </source>
</evidence>
<dbReference type="AlphaFoldDB" id="A0A2S6H179"/>
<comment type="caution">
    <text evidence="2">The sequence shown here is derived from an EMBL/GenBank/DDBJ whole genome shotgun (WGS) entry which is preliminary data.</text>
</comment>
<evidence type="ECO:0008006" key="4">
    <source>
        <dbReference type="Google" id="ProtNLM"/>
    </source>
</evidence>
<reference evidence="2 3" key="1">
    <citation type="submission" date="2018-02" db="EMBL/GenBank/DDBJ databases">
        <title>Genomic Encyclopedia of Archaeal and Bacterial Type Strains, Phase II (KMG-II): from individual species to whole genera.</title>
        <authorList>
            <person name="Goeker M."/>
        </authorList>
    </citation>
    <scope>NUCLEOTIDE SEQUENCE [LARGE SCALE GENOMIC DNA]</scope>
    <source>
        <strain evidence="2 3">YU 961-1</strain>
    </source>
</reference>
<keyword evidence="1" id="KW-0732">Signal</keyword>
<sequence>MRMGVAFLLLAVAGCATAAPTPKSPPPATGFLASVRVNGGLCQGEPCGELLAVDAGGRWRRIRTTSEMWTGTLPEPRLLDLRSAVAASRLPEGGTGVCAAADGPTLTHAVAVDRVLRSASSCGGSVNAADSAVRALDDLLLDLGG</sequence>
<feature type="signal peptide" evidence="1">
    <location>
        <begin position="1"/>
        <end position="18"/>
    </location>
</feature>
<name>A0A2S6H179_9PSEU</name>
<protein>
    <recommendedName>
        <fullName evidence="4">Lipoprotein</fullName>
    </recommendedName>
</protein>
<accession>A0A2S6H179</accession>
<dbReference type="Proteomes" id="UP000239203">
    <property type="component" value="Unassembled WGS sequence"/>
</dbReference>
<proteinExistence type="predicted"/>
<dbReference type="EMBL" id="PTIX01000001">
    <property type="protein sequence ID" value="PPK71242.1"/>
    <property type="molecule type" value="Genomic_DNA"/>
</dbReference>
<keyword evidence="3" id="KW-1185">Reference proteome</keyword>
<evidence type="ECO:0000256" key="1">
    <source>
        <dbReference type="SAM" id="SignalP"/>
    </source>
</evidence>
<feature type="chain" id="PRO_5015429524" description="Lipoprotein" evidence="1">
    <location>
        <begin position="19"/>
        <end position="145"/>
    </location>
</feature>
<evidence type="ECO:0000313" key="3">
    <source>
        <dbReference type="Proteomes" id="UP000239203"/>
    </source>
</evidence>